<accession>A0A931F6K0</accession>
<keyword evidence="3" id="KW-1185">Reference proteome</keyword>
<feature type="transmembrane region" description="Helical" evidence="1">
    <location>
        <begin position="50"/>
        <end position="73"/>
    </location>
</feature>
<comment type="caution">
    <text evidence="2">The sequence shown here is derived from an EMBL/GenBank/DDBJ whole genome shotgun (WGS) entry which is preliminary data.</text>
</comment>
<evidence type="ECO:0000313" key="3">
    <source>
        <dbReference type="Proteomes" id="UP000621436"/>
    </source>
</evidence>
<dbReference type="AlphaFoldDB" id="A0A931F6K0"/>
<evidence type="ECO:0000256" key="1">
    <source>
        <dbReference type="SAM" id="Phobius"/>
    </source>
</evidence>
<dbReference type="Proteomes" id="UP000621436">
    <property type="component" value="Unassembled WGS sequence"/>
</dbReference>
<keyword evidence="1" id="KW-1133">Transmembrane helix</keyword>
<dbReference type="EMBL" id="JADPIE010000001">
    <property type="protein sequence ID" value="MBF8435671.1"/>
    <property type="molecule type" value="Genomic_DNA"/>
</dbReference>
<dbReference type="RefSeq" id="WP_270452320.1">
    <property type="nucleotide sequence ID" value="NZ_JADPIE010000001.1"/>
</dbReference>
<name>A0A931F6K0_9FIRM</name>
<proteinExistence type="predicted"/>
<organism evidence="2 3">
    <name type="scientific">Halonatronomonas betaini</name>
    <dbReference type="NCBI Taxonomy" id="2778430"/>
    <lineage>
        <taxon>Bacteria</taxon>
        <taxon>Bacillati</taxon>
        <taxon>Bacillota</taxon>
        <taxon>Clostridia</taxon>
        <taxon>Halanaerobiales</taxon>
        <taxon>Halarsenatibacteraceae</taxon>
        <taxon>Halonatronomonas</taxon>
    </lineage>
</organism>
<feature type="transmembrane region" description="Helical" evidence="1">
    <location>
        <begin position="6"/>
        <end position="27"/>
    </location>
</feature>
<protein>
    <submittedName>
        <fullName evidence="2">Uncharacterized protein</fullName>
    </submittedName>
</protein>
<keyword evidence="1" id="KW-0472">Membrane</keyword>
<evidence type="ECO:0000313" key="2">
    <source>
        <dbReference type="EMBL" id="MBF8435671.1"/>
    </source>
</evidence>
<keyword evidence="1" id="KW-0812">Transmembrane</keyword>
<gene>
    <name evidence="2" type="ORF">I0Q91_01135</name>
</gene>
<sequence>MIGSFNAVGVFQLVIAVVIFGLIWYFFKKKRLISDGTDDDKARSKAKDSAIQASIIFWVFFIVNEIGLFSYLFELIS</sequence>
<reference evidence="2" key="1">
    <citation type="submission" date="2020-11" db="EMBL/GenBank/DDBJ databases">
        <title>Halonatronomonas betainensis gen. nov., sp. nov. a novel haloalkaliphilic representative of the family Halanaerobiacae capable of betaine degradation.</title>
        <authorList>
            <person name="Boltyanskaya Y."/>
            <person name="Kevbrin V."/>
            <person name="Detkova E."/>
            <person name="Grouzdev D.S."/>
            <person name="Koziaeva V."/>
            <person name="Zhilina T."/>
        </authorList>
    </citation>
    <scope>NUCLEOTIDE SEQUENCE</scope>
    <source>
        <strain evidence="2">Z-7014</strain>
    </source>
</reference>